<evidence type="ECO:0000259" key="6">
    <source>
        <dbReference type="SMART" id="SM00528"/>
    </source>
</evidence>
<dbReference type="SUPFAM" id="SSF81273">
    <property type="entry name" value="H-NS histone-like proteins"/>
    <property type="match status" value="1"/>
</dbReference>
<evidence type="ECO:0000256" key="4">
    <source>
        <dbReference type="ARBA" id="ARBA00023125"/>
    </source>
</evidence>
<dbReference type="GO" id="GO:0003680">
    <property type="term" value="F:minor groove of adenine-thymine-rich DNA binding"/>
    <property type="evidence" value="ECO:0007669"/>
    <property type="project" value="TreeGrafter"/>
</dbReference>
<evidence type="ECO:0000313" key="7">
    <source>
        <dbReference type="EMBL" id="SPU51704.1"/>
    </source>
</evidence>
<protein>
    <submittedName>
        <fullName evidence="7">H-NS histone family</fullName>
    </submittedName>
</protein>
<dbReference type="GO" id="GO:0003681">
    <property type="term" value="F:bent DNA binding"/>
    <property type="evidence" value="ECO:0007669"/>
    <property type="project" value="TreeGrafter"/>
</dbReference>
<dbReference type="Proteomes" id="UP000251186">
    <property type="component" value="Unassembled WGS sequence"/>
</dbReference>
<dbReference type="PANTHER" id="PTHR38097">
    <property type="match status" value="1"/>
</dbReference>
<dbReference type="SMART" id="SM00528">
    <property type="entry name" value="HNS"/>
    <property type="match status" value="1"/>
</dbReference>
<keyword evidence="3" id="KW-0963">Cytoplasm</keyword>
<name>A0A2X1BLP3_BREVE</name>
<feature type="region of interest" description="Disordered" evidence="5">
    <location>
        <begin position="51"/>
        <end position="79"/>
    </location>
</feature>
<keyword evidence="4" id="KW-0238">DNA-binding</keyword>
<gene>
    <name evidence="7" type="ORF">NCTC11166_00011</name>
</gene>
<dbReference type="RefSeq" id="WP_112861268.1">
    <property type="nucleotide sequence ID" value="NZ_UAQP01000004.1"/>
</dbReference>
<dbReference type="GO" id="GO:0032993">
    <property type="term" value="C:protein-DNA complex"/>
    <property type="evidence" value="ECO:0007669"/>
    <property type="project" value="TreeGrafter"/>
</dbReference>
<dbReference type="GO" id="GO:0005829">
    <property type="term" value="C:cytosol"/>
    <property type="evidence" value="ECO:0007669"/>
    <property type="project" value="TreeGrafter"/>
</dbReference>
<feature type="compositionally biased region" description="Polar residues" evidence="5">
    <location>
        <begin position="69"/>
        <end position="78"/>
    </location>
</feature>
<evidence type="ECO:0000256" key="2">
    <source>
        <dbReference type="ARBA" id="ARBA00010610"/>
    </source>
</evidence>
<dbReference type="GO" id="GO:0001217">
    <property type="term" value="F:DNA-binding transcription repressor activity"/>
    <property type="evidence" value="ECO:0007669"/>
    <property type="project" value="TreeGrafter"/>
</dbReference>
<organism evidence="7 8">
    <name type="scientific">Brevundimonas vesicularis</name>
    <name type="common">Pseudomonas vesicularis</name>
    <dbReference type="NCBI Taxonomy" id="41276"/>
    <lineage>
        <taxon>Bacteria</taxon>
        <taxon>Pseudomonadati</taxon>
        <taxon>Pseudomonadota</taxon>
        <taxon>Alphaproteobacteria</taxon>
        <taxon>Caulobacterales</taxon>
        <taxon>Caulobacteraceae</taxon>
        <taxon>Brevundimonas</taxon>
    </lineage>
</organism>
<evidence type="ECO:0000256" key="5">
    <source>
        <dbReference type="SAM" id="MobiDB-lite"/>
    </source>
</evidence>
<reference evidence="7 8" key="1">
    <citation type="submission" date="2018-06" db="EMBL/GenBank/DDBJ databases">
        <authorList>
            <consortium name="Pathogen Informatics"/>
            <person name="Doyle S."/>
        </authorList>
    </citation>
    <scope>NUCLEOTIDE SEQUENCE [LARGE SCALE GENOMIC DNA]</scope>
    <source>
        <strain evidence="7 8">NCTC11166</strain>
    </source>
</reference>
<dbReference type="EMBL" id="UAQP01000004">
    <property type="protein sequence ID" value="SPU51704.1"/>
    <property type="molecule type" value="Genomic_DNA"/>
</dbReference>
<feature type="domain" description="DNA-binding protein H-NS-like C-terminal" evidence="6">
    <location>
        <begin position="55"/>
        <end position="99"/>
    </location>
</feature>
<dbReference type="Pfam" id="PF00816">
    <property type="entry name" value="Histone_HNS"/>
    <property type="match status" value="1"/>
</dbReference>
<comment type="similarity">
    <text evidence="2">Belongs to the histone-like protein H-NS family.</text>
</comment>
<comment type="subcellular location">
    <subcellularLocation>
        <location evidence="1">Cytoplasm</location>
        <location evidence="1">Nucleoid</location>
    </subcellularLocation>
</comment>
<dbReference type="PANTHER" id="PTHR38097:SF2">
    <property type="entry name" value="DNA-BINDING PROTEIN STPA"/>
    <property type="match status" value="1"/>
</dbReference>
<dbReference type="Gene3D" id="4.10.430.10">
    <property type="entry name" value="Histone-like protein H-NS, C-terminal domain"/>
    <property type="match status" value="1"/>
</dbReference>
<evidence type="ECO:0000256" key="3">
    <source>
        <dbReference type="ARBA" id="ARBA00022490"/>
    </source>
</evidence>
<accession>A0A2X1BLP3</accession>
<dbReference type="GO" id="GO:0000976">
    <property type="term" value="F:transcription cis-regulatory region binding"/>
    <property type="evidence" value="ECO:0007669"/>
    <property type="project" value="TreeGrafter"/>
</dbReference>
<evidence type="ECO:0000256" key="1">
    <source>
        <dbReference type="ARBA" id="ARBA00004453"/>
    </source>
</evidence>
<dbReference type="InterPro" id="IPR027444">
    <property type="entry name" value="H-NS_C_dom"/>
</dbReference>
<dbReference type="GO" id="GO:0009295">
    <property type="term" value="C:nucleoid"/>
    <property type="evidence" value="ECO:0007669"/>
    <property type="project" value="UniProtKB-SubCell"/>
</dbReference>
<proteinExistence type="inferred from homology"/>
<sequence>MNLTQLLDEISKLDNATFVELTNQLSAQRQKRAQEIQAAAEQQIAVLTGGEAKTKGKRRPAAAKYVHPQSGQTWTGQGRQPKWFSEYLEKGGNEEDLKIK</sequence>
<dbReference type="AlphaFoldDB" id="A0A2X1BLP3"/>
<evidence type="ECO:0000313" key="8">
    <source>
        <dbReference type="Proteomes" id="UP000251186"/>
    </source>
</evidence>
<dbReference type="InterPro" id="IPR037150">
    <property type="entry name" value="H-NS_C_dom_sf"/>
</dbReference>